<dbReference type="AlphaFoldDB" id="A0A644V7G5"/>
<dbReference type="EMBL" id="VSSQ01000233">
    <property type="protein sequence ID" value="MPL87147.1"/>
    <property type="molecule type" value="Genomic_DNA"/>
</dbReference>
<proteinExistence type="predicted"/>
<evidence type="ECO:0000256" key="1">
    <source>
        <dbReference type="SAM" id="Coils"/>
    </source>
</evidence>
<dbReference type="InterPro" id="IPR001387">
    <property type="entry name" value="Cro/C1-type_HTH"/>
</dbReference>
<accession>A0A644V7G5</accession>
<organism evidence="2">
    <name type="scientific">bioreactor metagenome</name>
    <dbReference type="NCBI Taxonomy" id="1076179"/>
    <lineage>
        <taxon>unclassified sequences</taxon>
        <taxon>metagenomes</taxon>
        <taxon>ecological metagenomes</taxon>
    </lineage>
</organism>
<dbReference type="InterPro" id="IPR009057">
    <property type="entry name" value="Homeodomain-like_sf"/>
</dbReference>
<sequence>MRCKYEAFICYLQAYTTVFSVKFEIYTSMSKNKRFSQVLSEHGVSRSEYARRIGVTVSAVGSWCREGKPLGFDPIERLLIEFPDVDARWLITGIESNHLVVSNKSNQSTEVKENYSPLVDYLRDDISRLNEEVRKLTSENGALKREIELIKGKQ</sequence>
<keyword evidence="1" id="KW-0175">Coiled coil</keyword>
<evidence type="ECO:0008006" key="3">
    <source>
        <dbReference type="Google" id="ProtNLM"/>
    </source>
</evidence>
<feature type="coiled-coil region" evidence="1">
    <location>
        <begin position="119"/>
        <end position="153"/>
    </location>
</feature>
<dbReference type="SUPFAM" id="SSF46689">
    <property type="entry name" value="Homeodomain-like"/>
    <property type="match status" value="1"/>
</dbReference>
<name>A0A644V7G5_9ZZZZ</name>
<reference evidence="2" key="1">
    <citation type="submission" date="2019-08" db="EMBL/GenBank/DDBJ databases">
        <authorList>
            <person name="Kucharzyk K."/>
            <person name="Murdoch R.W."/>
            <person name="Higgins S."/>
            <person name="Loffler F."/>
        </authorList>
    </citation>
    <scope>NUCLEOTIDE SEQUENCE</scope>
</reference>
<protein>
    <recommendedName>
        <fullName evidence="3">HTH cro/C1-type domain-containing protein</fullName>
    </recommendedName>
</protein>
<comment type="caution">
    <text evidence="2">The sequence shown here is derived from an EMBL/GenBank/DDBJ whole genome shotgun (WGS) entry which is preliminary data.</text>
</comment>
<evidence type="ECO:0000313" key="2">
    <source>
        <dbReference type="EMBL" id="MPL87147.1"/>
    </source>
</evidence>
<dbReference type="CDD" id="cd00093">
    <property type="entry name" value="HTH_XRE"/>
    <property type="match status" value="1"/>
</dbReference>
<gene>
    <name evidence="2" type="ORF">SDC9_33141</name>
</gene>